<dbReference type="AlphaFoldDB" id="K0S9P4"/>
<evidence type="ECO:0000256" key="1">
    <source>
        <dbReference type="SAM" id="MobiDB-lite"/>
    </source>
</evidence>
<sequence>MGSRAEPREDPATDPPEPEARDPSRSDGARTRADDGISDERRRKSDGASDGRLICVADAGTMSSRLDRPRRADSAAARSSSPIESERCDGIESEGRVGSLLADPSDPPWGSASAPESPLSLR</sequence>
<dbReference type="EMBL" id="AGNL01033941">
    <property type="protein sequence ID" value="EJK55482.1"/>
    <property type="molecule type" value="Genomic_DNA"/>
</dbReference>
<evidence type="ECO:0000313" key="3">
    <source>
        <dbReference type="Proteomes" id="UP000266841"/>
    </source>
</evidence>
<keyword evidence="3" id="KW-1185">Reference proteome</keyword>
<feature type="compositionally biased region" description="Basic and acidic residues" evidence="1">
    <location>
        <begin position="18"/>
        <end position="49"/>
    </location>
</feature>
<reference evidence="2 3" key="1">
    <citation type="journal article" date="2012" name="Genome Biol.">
        <title>Genome and low-iron response of an oceanic diatom adapted to chronic iron limitation.</title>
        <authorList>
            <person name="Lommer M."/>
            <person name="Specht M."/>
            <person name="Roy A.S."/>
            <person name="Kraemer L."/>
            <person name="Andreson R."/>
            <person name="Gutowska M.A."/>
            <person name="Wolf J."/>
            <person name="Bergner S.V."/>
            <person name="Schilhabel M.B."/>
            <person name="Klostermeier U.C."/>
            <person name="Beiko R.G."/>
            <person name="Rosenstiel P."/>
            <person name="Hippler M."/>
            <person name="Laroche J."/>
        </authorList>
    </citation>
    <scope>NUCLEOTIDE SEQUENCE [LARGE SCALE GENOMIC DNA]</scope>
    <source>
        <strain evidence="2 3">CCMP1005</strain>
    </source>
</reference>
<proteinExistence type="predicted"/>
<protein>
    <submittedName>
        <fullName evidence="2">Uncharacterized protein</fullName>
    </submittedName>
</protein>
<feature type="region of interest" description="Disordered" evidence="1">
    <location>
        <begin position="1"/>
        <end position="122"/>
    </location>
</feature>
<accession>K0S9P4</accession>
<name>K0S9P4_THAOC</name>
<organism evidence="2 3">
    <name type="scientific">Thalassiosira oceanica</name>
    <name type="common">Marine diatom</name>
    <dbReference type="NCBI Taxonomy" id="159749"/>
    <lineage>
        <taxon>Eukaryota</taxon>
        <taxon>Sar</taxon>
        <taxon>Stramenopiles</taxon>
        <taxon>Ochrophyta</taxon>
        <taxon>Bacillariophyta</taxon>
        <taxon>Coscinodiscophyceae</taxon>
        <taxon>Thalassiosirophycidae</taxon>
        <taxon>Thalassiosirales</taxon>
        <taxon>Thalassiosiraceae</taxon>
        <taxon>Thalassiosira</taxon>
    </lineage>
</organism>
<evidence type="ECO:0000313" key="2">
    <source>
        <dbReference type="EMBL" id="EJK55482.1"/>
    </source>
</evidence>
<dbReference type="Proteomes" id="UP000266841">
    <property type="component" value="Unassembled WGS sequence"/>
</dbReference>
<comment type="caution">
    <text evidence="2">The sequence shown here is derived from an EMBL/GenBank/DDBJ whole genome shotgun (WGS) entry which is preliminary data.</text>
</comment>
<feature type="compositionally biased region" description="Basic and acidic residues" evidence="1">
    <location>
        <begin position="1"/>
        <end position="11"/>
    </location>
</feature>
<gene>
    <name evidence="2" type="ORF">THAOC_24785</name>
</gene>
<feature type="compositionally biased region" description="Basic and acidic residues" evidence="1">
    <location>
        <begin position="84"/>
        <end position="95"/>
    </location>
</feature>